<dbReference type="SUPFAM" id="SSF52047">
    <property type="entry name" value="RNI-like"/>
    <property type="match status" value="1"/>
</dbReference>
<dbReference type="InterPro" id="IPR032675">
    <property type="entry name" value="LRR_dom_sf"/>
</dbReference>
<reference evidence="1" key="1">
    <citation type="submission" date="2022-08" db="EMBL/GenBank/DDBJ databases">
        <authorList>
            <consortium name="DOE Joint Genome Institute"/>
            <person name="Min B."/>
            <person name="Riley R."/>
            <person name="Sierra-Patev S."/>
            <person name="Naranjo-Ortiz M."/>
            <person name="Looney B."/>
            <person name="Konkel Z."/>
            <person name="Slot J.C."/>
            <person name="Sakamoto Y."/>
            <person name="Steenwyk J.L."/>
            <person name="Rokas A."/>
            <person name="Carro J."/>
            <person name="Camarero S."/>
            <person name="Ferreira P."/>
            <person name="Molpeceres G."/>
            <person name="Ruiz-Duenas F.J."/>
            <person name="Serrano A."/>
            <person name="Henrissat B."/>
            <person name="Drula E."/>
            <person name="Hughes K.W."/>
            <person name="Mata J.L."/>
            <person name="Ishikawa N.K."/>
            <person name="Vargas-Isla R."/>
            <person name="Ushijima S."/>
            <person name="Smith C.A."/>
            <person name="Ahrendt S."/>
            <person name="Andreopoulos W."/>
            <person name="He G."/>
            <person name="Labutti K."/>
            <person name="Lipzen A."/>
            <person name="Ng V."/>
            <person name="Sandor L."/>
            <person name="Barry K."/>
            <person name="Martinez A.T."/>
            <person name="Xiao Y."/>
            <person name="Gibbons J.G."/>
            <person name="Terashima K."/>
            <person name="Hibbett D.S."/>
            <person name="Grigoriev I.V."/>
        </authorList>
    </citation>
    <scope>NUCLEOTIDE SEQUENCE</scope>
    <source>
        <strain evidence="1">Sp2 HRB7682 ss15</strain>
    </source>
</reference>
<evidence type="ECO:0000313" key="2">
    <source>
        <dbReference type="Proteomes" id="UP001150238"/>
    </source>
</evidence>
<reference evidence="1" key="2">
    <citation type="journal article" date="2023" name="Proc. Natl. Acad. Sci. U.S.A.">
        <title>A global phylogenomic analysis of the shiitake genus Lentinula.</title>
        <authorList>
            <person name="Sierra-Patev S."/>
            <person name="Min B."/>
            <person name="Naranjo-Ortiz M."/>
            <person name="Looney B."/>
            <person name="Konkel Z."/>
            <person name="Slot J.C."/>
            <person name="Sakamoto Y."/>
            <person name="Steenwyk J.L."/>
            <person name="Rokas A."/>
            <person name="Carro J."/>
            <person name="Camarero S."/>
            <person name="Ferreira P."/>
            <person name="Molpeceres G."/>
            <person name="Ruiz-Duenas F.J."/>
            <person name="Serrano A."/>
            <person name="Henrissat B."/>
            <person name="Drula E."/>
            <person name="Hughes K.W."/>
            <person name="Mata J.L."/>
            <person name="Ishikawa N.K."/>
            <person name="Vargas-Isla R."/>
            <person name="Ushijima S."/>
            <person name="Smith C.A."/>
            <person name="Donoghue J."/>
            <person name="Ahrendt S."/>
            <person name="Andreopoulos W."/>
            <person name="He G."/>
            <person name="LaButti K."/>
            <person name="Lipzen A."/>
            <person name="Ng V."/>
            <person name="Riley R."/>
            <person name="Sandor L."/>
            <person name="Barry K."/>
            <person name="Martinez A.T."/>
            <person name="Xiao Y."/>
            <person name="Gibbons J.G."/>
            <person name="Terashima K."/>
            <person name="Grigoriev I.V."/>
            <person name="Hibbett D."/>
        </authorList>
    </citation>
    <scope>NUCLEOTIDE SEQUENCE</scope>
    <source>
        <strain evidence="1">Sp2 HRB7682 ss15</strain>
    </source>
</reference>
<sequence>MRRDPSIYLPGDVFTEIFEIVRDSPTYGWPQQVLVLASVCRGWREVAVGTPTLWRYIVAPAYDIRFIALSLERSQQCPLVIEYHTKRPDHSVLYLLAKHSERWEHLSLCIPPSSYPLLSTIKGKVPLLKRLALQATTEDDPQPHQQLSGFEIAPALQYLNLRWFYPDLRQDSSTPWVRLTYLCCQSIELSRLHSLLANTPTLSTLHVSDVSHDWPYEQSKNEVLTQLKVLSIVDCDLWVIYSLLSRFSNLAELSILIFSDPGQANTGMTVILPHLYRLKIQINGIFPGLVNFLVFEALKLSELEFSGCHSLEDSDDEHEDRVEESAATGRSLLQFLWNFIQSSRCSLTSLVLHFEVDFPACEMAPLLKALPSLEHLDISVVHMECVPFRAMLPATTVFPKLRTLYLHIPSEAHSIEVVNDLIALATSSHILKVQLVDR</sequence>
<dbReference type="Proteomes" id="UP001150238">
    <property type="component" value="Unassembled WGS sequence"/>
</dbReference>
<name>A0A9W9A9J4_9AGAR</name>
<dbReference type="SUPFAM" id="SSF81383">
    <property type="entry name" value="F-box domain"/>
    <property type="match status" value="1"/>
</dbReference>
<dbReference type="EMBL" id="JANVFS010000018">
    <property type="protein sequence ID" value="KAJ4477689.1"/>
    <property type="molecule type" value="Genomic_DNA"/>
</dbReference>
<gene>
    <name evidence="1" type="ORF">C8J55DRAFT_561283</name>
</gene>
<organism evidence="1 2">
    <name type="scientific">Lentinula lateritia</name>
    <dbReference type="NCBI Taxonomy" id="40482"/>
    <lineage>
        <taxon>Eukaryota</taxon>
        <taxon>Fungi</taxon>
        <taxon>Dikarya</taxon>
        <taxon>Basidiomycota</taxon>
        <taxon>Agaricomycotina</taxon>
        <taxon>Agaricomycetes</taxon>
        <taxon>Agaricomycetidae</taxon>
        <taxon>Agaricales</taxon>
        <taxon>Marasmiineae</taxon>
        <taxon>Omphalotaceae</taxon>
        <taxon>Lentinula</taxon>
    </lineage>
</organism>
<comment type="caution">
    <text evidence="1">The sequence shown here is derived from an EMBL/GenBank/DDBJ whole genome shotgun (WGS) entry which is preliminary data.</text>
</comment>
<dbReference type="AlphaFoldDB" id="A0A9W9A9J4"/>
<dbReference type="InterPro" id="IPR036047">
    <property type="entry name" value="F-box-like_dom_sf"/>
</dbReference>
<proteinExistence type="predicted"/>
<protein>
    <recommendedName>
        <fullName evidence="3">F-box domain-containing protein</fullName>
    </recommendedName>
</protein>
<evidence type="ECO:0000313" key="1">
    <source>
        <dbReference type="EMBL" id="KAJ4477689.1"/>
    </source>
</evidence>
<dbReference type="Gene3D" id="3.80.10.10">
    <property type="entry name" value="Ribonuclease Inhibitor"/>
    <property type="match status" value="1"/>
</dbReference>
<accession>A0A9W9A9J4</accession>
<evidence type="ECO:0008006" key="3">
    <source>
        <dbReference type="Google" id="ProtNLM"/>
    </source>
</evidence>